<dbReference type="InterPro" id="IPR012349">
    <property type="entry name" value="Split_barrel_FMN-bd"/>
</dbReference>
<dbReference type="GO" id="GO:0010181">
    <property type="term" value="F:FMN binding"/>
    <property type="evidence" value="ECO:0007669"/>
    <property type="project" value="InterPro"/>
</dbReference>
<dbReference type="AlphaFoldDB" id="A0A6J7GCE9"/>
<dbReference type="Pfam" id="PF01613">
    <property type="entry name" value="Flavin_Reduct"/>
    <property type="match status" value="1"/>
</dbReference>
<proteinExistence type="inferred from homology"/>
<dbReference type="GO" id="GO:0042602">
    <property type="term" value="F:riboflavin reductase (NADPH) activity"/>
    <property type="evidence" value="ECO:0007669"/>
    <property type="project" value="TreeGrafter"/>
</dbReference>
<evidence type="ECO:0000313" key="4">
    <source>
        <dbReference type="EMBL" id="CAB4904514.1"/>
    </source>
</evidence>
<comment type="similarity">
    <text evidence="1">Belongs to the non-flavoprotein flavin reductase family.</text>
</comment>
<dbReference type="InterPro" id="IPR050268">
    <property type="entry name" value="NADH-dep_flavin_reductase"/>
</dbReference>
<reference evidence="4" key="1">
    <citation type="submission" date="2020-05" db="EMBL/GenBank/DDBJ databases">
        <authorList>
            <person name="Chiriac C."/>
            <person name="Salcher M."/>
            <person name="Ghai R."/>
            <person name="Kavagutti S V."/>
        </authorList>
    </citation>
    <scope>NUCLEOTIDE SEQUENCE</scope>
</reference>
<keyword evidence="2" id="KW-0560">Oxidoreductase</keyword>
<evidence type="ECO:0000259" key="3">
    <source>
        <dbReference type="PROSITE" id="PS51078"/>
    </source>
</evidence>
<dbReference type="SUPFAM" id="SSF55781">
    <property type="entry name" value="GAF domain-like"/>
    <property type="match status" value="1"/>
</dbReference>
<feature type="domain" description="IclR-ED" evidence="3">
    <location>
        <begin position="170"/>
        <end position="392"/>
    </location>
</feature>
<dbReference type="PANTHER" id="PTHR30466:SF11">
    <property type="entry name" value="FLAVIN-DEPENDENT MONOOXYGENASE, REDUCTASE SUBUNIT HSAB"/>
    <property type="match status" value="1"/>
</dbReference>
<dbReference type="Gene3D" id="3.30.450.40">
    <property type="match status" value="1"/>
</dbReference>
<dbReference type="InterPro" id="IPR029016">
    <property type="entry name" value="GAF-like_dom_sf"/>
</dbReference>
<dbReference type="SMART" id="SM00903">
    <property type="entry name" value="Flavin_Reduct"/>
    <property type="match status" value="1"/>
</dbReference>
<dbReference type="SUPFAM" id="SSF50475">
    <property type="entry name" value="FMN-binding split barrel"/>
    <property type="match status" value="1"/>
</dbReference>
<dbReference type="InterPro" id="IPR014757">
    <property type="entry name" value="Tscrpt_reg_IclR_C"/>
</dbReference>
<dbReference type="InterPro" id="IPR002563">
    <property type="entry name" value="Flavin_Rdtase-like_dom"/>
</dbReference>
<dbReference type="PANTHER" id="PTHR30466">
    <property type="entry name" value="FLAVIN REDUCTASE"/>
    <property type="match status" value="1"/>
</dbReference>
<dbReference type="Gene3D" id="2.30.110.10">
    <property type="entry name" value="Electron Transport, Fmn-binding Protein, Chain A"/>
    <property type="match status" value="1"/>
</dbReference>
<name>A0A6J7GCE9_9ZZZZ</name>
<protein>
    <submittedName>
        <fullName evidence="4">Unannotated protein</fullName>
    </submittedName>
</protein>
<sequence length="397" mass="42304">MQSSDQAASALLPAQFRQVLGQYPTGVVVVTAFAGDGVPIGMTVGSFTSVSLDPPLVAFLPDRNSSSWRGLRESGKHFCVNVLGNHQEDICRLVAVRKENKFDGVSWHKSPGGLPVIDGCVAYIDCTVESIFEAGDHDIVVGRVRHLDIESPVEPLLFFRGGYGSFIPLSLAAGDADLVEQLALIDVVRPIMEELASRYDTEVTAVCLVRNELLLTAAVGRSETAVTPTRVGQRLPFMPPVGSVFAAHGGDKVLSAWLSNLDESAPEEVNNHYREMAERIRSQGYSLAIGHENAAAIERSASRLNVGDPGVNPGSLHAAIKELGEGYNPPNLNPESKYSFRLASAPVFAPDSHVAFTLNIWGPSAPIETADVLERASALKEAAERATAAIGGLVPGC</sequence>
<evidence type="ECO:0000256" key="1">
    <source>
        <dbReference type="ARBA" id="ARBA00008898"/>
    </source>
</evidence>
<dbReference type="EMBL" id="CAFBMR010000006">
    <property type="protein sequence ID" value="CAB4904514.1"/>
    <property type="molecule type" value="Genomic_DNA"/>
</dbReference>
<organism evidence="4">
    <name type="scientific">freshwater metagenome</name>
    <dbReference type="NCBI Taxonomy" id="449393"/>
    <lineage>
        <taxon>unclassified sequences</taxon>
        <taxon>metagenomes</taxon>
        <taxon>ecological metagenomes</taxon>
    </lineage>
</organism>
<gene>
    <name evidence="4" type="ORF">UFOPK3610_00329</name>
</gene>
<dbReference type="PROSITE" id="PS51078">
    <property type="entry name" value="ICLR_ED"/>
    <property type="match status" value="1"/>
</dbReference>
<accession>A0A6J7GCE9</accession>
<evidence type="ECO:0000256" key="2">
    <source>
        <dbReference type="ARBA" id="ARBA00023002"/>
    </source>
</evidence>